<accession>A0A559JJ47</accession>
<feature type="domain" description="SLH" evidence="3">
    <location>
        <begin position="801"/>
        <end position="858"/>
    </location>
</feature>
<dbReference type="InterPro" id="IPR032675">
    <property type="entry name" value="LRR_dom_sf"/>
</dbReference>
<dbReference type="InterPro" id="IPR026906">
    <property type="entry name" value="LRR_5"/>
</dbReference>
<reference evidence="4 5" key="1">
    <citation type="submission" date="2019-07" db="EMBL/GenBank/DDBJ databases">
        <authorList>
            <person name="Kim J."/>
        </authorList>
    </citation>
    <scope>NUCLEOTIDE SEQUENCE [LARGE SCALE GENOMIC DNA]</scope>
    <source>
        <strain evidence="4 5">G13</strain>
    </source>
</reference>
<dbReference type="PROSITE" id="PS51272">
    <property type="entry name" value="SLH"/>
    <property type="match status" value="3"/>
</dbReference>
<dbReference type="Gene3D" id="2.60.40.10">
    <property type="entry name" value="Immunoglobulins"/>
    <property type="match status" value="2"/>
</dbReference>
<proteinExistence type="predicted"/>
<dbReference type="InterPro" id="IPR013783">
    <property type="entry name" value="Ig-like_fold"/>
</dbReference>
<gene>
    <name evidence="4" type="ORF">FPZ45_13315</name>
</gene>
<feature type="domain" description="SLH" evidence="3">
    <location>
        <begin position="736"/>
        <end position="799"/>
    </location>
</feature>
<feature type="domain" description="SLH" evidence="3">
    <location>
        <begin position="675"/>
        <end position="735"/>
    </location>
</feature>
<dbReference type="SUPFAM" id="SSF49265">
    <property type="entry name" value="Fibronectin type III"/>
    <property type="match status" value="1"/>
</dbReference>
<dbReference type="OrthoDB" id="2480681at2"/>
<feature type="domain" description="Fibronectin type-III" evidence="2">
    <location>
        <begin position="326"/>
        <end position="418"/>
    </location>
</feature>
<dbReference type="PANTHER" id="PTHR43308:SF5">
    <property type="entry name" value="S-LAYER PROTEIN _ PEPTIDOGLYCAN ENDO-BETA-N-ACETYLGLUCOSAMINIDASE"/>
    <property type="match status" value="1"/>
</dbReference>
<dbReference type="Pfam" id="PF00041">
    <property type="entry name" value="fn3"/>
    <property type="match status" value="2"/>
</dbReference>
<dbReference type="Pfam" id="PF13306">
    <property type="entry name" value="LRR_5"/>
    <property type="match status" value="1"/>
</dbReference>
<evidence type="ECO:0000313" key="4">
    <source>
        <dbReference type="EMBL" id="TVX99900.1"/>
    </source>
</evidence>
<dbReference type="InterPro" id="IPR003961">
    <property type="entry name" value="FN3_dom"/>
</dbReference>
<dbReference type="InterPro" id="IPR001119">
    <property type="entry name" value="SLH_dom"/>
</dbReference>
<keyword evidence="5" id="KW-1185">Reference proteome</keyword>
<dbReference type="CDD" id="cd00063">
    <property type="entry name" value="FN3"/>
    <property type="match status" value="2"/>
</dbReference>
<evidence type="ECO:0000259" key="2">
    <source>
        <dbReference type="PROSITE" id="PS50853"/>
    </source>
</evidence>
<feature type="compositionally biased region" description="Low complexity" evidence="1">
    <location>
        <begin position="492"/>
        <end position="524"/>
    </location>
</feature>
<protein>
    <submittedName>
        <fullName evidence="4">Leucine-rich repeat protein</fullName>
    </submittedName>
</protein>
<dbReference type="Gene3D" id="3.80.10.10">
    <property type="entry name" value="Ribonuclease Inhibitor"/>
    <property type="match status" value="2"/>
</dbReference>
<dbReference type="EMBL" id="VNJJ01000006">
    <property type="protein sequence ID" value="TVX99900.1"/>
    <property type="molecule type" value="Genomic_DNA"/>
</dbReference>
<dbReference type="PANTHER" id="PTHR43308">
    <property type="entry name" value="OUTER MEMBRANE PROTEIN ALPHA-RELATED"/>
    <property type="match status" value="1"/>
</dbReference>
<name>A0A559JJ47_9BACL</name>
<dbReference type="SMART" id="SM00060">
    <property type="entry name" value="FN3"/>
    <property type="match status" value="2"/>
</dbReference>
<comment type="caution">
    <text evidence="4">The sequence shown here is derived from an EMBL/GenBank/DDBJ whole genome shotgun (WGS) entry which is preliminary data.</text>
</comment>
<evidence type="ECO:0000313" key="5">
    <source>
        <dbReference type="Proteomes" id="UP000316330"/>
    </source>
</evidence>
<dbReference type="InterPro" id="IPR036116">
    <property type="entry name" value="FN3_sf"/>
</dbReference>
<dbReference type="PROSITE" id="PS50853">
    <property type="entry name" value="FN3"/>
    <property type="match status" value="2"/>
</dbReference>
<evidence type="ECO:0000256" key="1">
    <source>
        <dbReference type="SAM" id="MobiDB-lite"/>
    </source>
</evidence>
<dbReference type="InterPro" id="IPR051465">
    <property type="entry name" value="Cell_Envelope_Struct_Comp"/>
</dbReference>
<dbReference type="Pfam" id="PF00395">
    <property type="entry name" value="SLH"/>
    <property type="match status" value="3"/>
</dbReference>
<dbReference type="SUPFAM" id="SSF52058">
    <property type="entry name" value="L domain-like"/>
    <property type="match status" value="1"/>
</dbReference>
<dbReference type="AlphaFoldDB" id="A0A559JJ47"/>
<dbReference type="Proteomes" id="UP000316330">
    <property type="component" value="Unassembled WGS sequence"/>
</dbReference>
<evidence type="ECO:0000259" key="3">
    <source>
        <dbReference type="PROSITE" id="PS51272"/>
    </source>
</evidence>
<feature type="domain" description="Fibronectin type-III" evidence="2">
    <location>
        <begin position="420"/>
        <end position="511"/>
    </location>
</feature>
<feature type="region of interest" description="Disordered" evidence="1">
    <location>
        <begin position="489"/>
        <end position="524"/>
    </location>
</feature>
<organism evidence="4 5">
    <name type="scientific">Cohnella terricola</name>
    <dbReference type="NCBI Taxonomy" id="1289167"/>
    <lineage>
        <taxon>Bacteria</taxon>
        <taxon>Bacillati</taxon>
        <taxon>Bacillota</taxon>
        <taxon>Bacilli</taxon>
        <taxon>Bacillales</taxon>
        <taxon>Paenibacillaceae</taxon>
        <taxon>Cohnella</taxon>
    </lineage>
</organism>
<sequence length="858" mass="90023">MMRSNLLEIRKLLICLLTLALITLGSWTGGSIQEAKAEVSGDYEYTTSNSEVAIIYYFGTDKEVDIPATIDGNPVTSIEATAFASKHLTRVTIPNSVTSIGYAAFYNNQLTSLTIPDSVTSIGVSAFHWNELTSVTLPNSALSIGDSAFYWNELTSVTIPNSVTSIGDHAFSDNYGLTSVIIEGDSTTIGTNAFSNSFKPVSVIAFDPSIAKTYASDWGHTFLNILSYGVSYSPNGESEGKQANSTKVTVAVPDFVGSSKTYYRWSTAVTVPDWPNVEWVEFTSEESISTPPDLGTWYLHVRVEDQKAVSHVAGYSHSNTFKVAAVPSAPTNVTATAGNGTATVSFDAPTSDGGSAITLYTVTSSPGGFTRTSTTASPVTVTGLTNGTAYTFTVVAKNSVGNSAASVASGSVTPAAPISVPSAPTNVTAIAGNGTATVSFDAPTSDGGSAITLYTVTSSPGGITGTSTTASPVTVTGLTNGTEYTFTVVATNGAGPSPTSSPSNPVSPRNSSSGSSSSNNGSISSPIYSTNGKLTLPVGSIGEVSLDQAIFIRIPANATSKPLEINIEKVSNTQPLFAHNEVPASSVYDVQKNIPENLKKPATLVMVFNPIQVNSNQTVAIFYYNEATKTWVKIENGKIEGNRISVEVDNFMKFAVLVVDRASGLPIGAPSIDESKEVNFSDIAGHWAASEINKAAQSGFVNGYLDGTFKPNAIVTRAELVVMLMKALKSQEEAAKLTFTDSAKIGTWSQKAIEQAVQAGIVNGYSDGSFHPDAEITRTEMAVMIAKALALKVETNTVTDFVDDADIPSWAKAQVAVLKNLGLMSGKGSNKFAPNDKATRAEAVAILLKMIDQKSKQG</sequence>